<protein>
    <submittedName>
        <fullName evidence="1">Uncharacterized protein</fullName>
    </submittedName>
</protein>
<gene>
    <name evidence="1" type="ORF">EYF80_061165</name>
</gene>
<dbReference type="AlphaFoldDB" id="A0A4Z2EIB5"/>
<organism evidence="1 2">
    <name type="scientific">Liparis tanakae</name>
    <name type="common">Tanaka's snailfish</name>
    <dbReference type="NCBI Taxonomy" id="230148"/>
    <lineage>
        <taxon>Eukaryota</taxon>
        <taxon>Metazoa</taxon>
        <taxon>Chordata</taxon>
        <taxon>Craniata</taxon>
        <taxon>Vertebrata</taxon>
        <taxon>Euteleostomi</taxon>
        <taxon>Actinopterygii</taxon>
        <taxon>Neopterygii</taxon>
        <taxon>Teleostei</taxon>
        <taxon>Neoteleostei</taxon>
        <taxon>Acanthomorphata</taxon>
        <taxon>Eupercaria</taxon>
        <taxon>Perciformes</taxon>
        <taxon>Cottioidei</taxon>
        <taxon>Cottales</taxon>
        <taxon>Liparidae</taxon>
        <taxon>Liparis</taxon>
    </lineage>
</organism>
<evidence type="ECO:0000313" key="1">
    <source>
        <dbReference type="EMBL" id="TNN28687.1"/>
    </source>
</evidence>
<sequence length="124" mass="14516">MPKDRIGWVKLDRRQGQVGVMGRPQKIILGVTFKTAGQLESDLHRLDPCRTLAWRSRHPGKYVRERDCVLLGRVRRRPRNRTTETGILCQLVTALHWTCKQSGFSYHIMPDFFAGNWKIIRFAR</sequence>
<evidence type="ECO:0000313" key="2">
    <source>
        <dbReference type="Proteomes" id="UP000314294"/>
    </source>
</evidence>
<proteinExistence type="predicted"/>
<comment type="caution">
    <text evidence="1">The sequence shown here is derived from an EMBL/GenBank/DDBJ whole genome shotgun (WGS) entry which is preliminary data.</text>
</comment>
<accession>A0A4Z2EIB5</accession>
<keyword evidence="2" id="KW-1185">Reference proteome</keyword>
<dbReference type="Proteomes" id="UP000314294">
    <property type="component" value="Unassembled WGS sequence"/>
</dbReference>
<name>A0A4Z2EIB5_9TELE</name>
<dbReference type="EMBL" id="SRLO01006585">
    <property type="protein sequence ID" value="TNN28687.1"/>
    <property type="molecule type" value="Genomic_DNA"/>
</dbReference>
<reference evidence="1 2" key="1">
    <citation type="submission" date="2019-03" db="EMBL/GenBank/DDBJ databases">
        <title>First draft genome of Liparis tanakae, snailfish: a comprehensive survey of snailfish specific genes.</title>
        <authorList>
            <person name="Kim W."/>
            <person name="Song I."/>
            <person name="Jeong J.-H."/>
            <person name="Kim D."/>
            <person name="Kim S."/>
            <person name="Ryu S."/>
            <person name="Song J.Y."/>
            <person name="Lee S.K."/>
        </authorList>
    </citation>
    <scope>NUCLEOTIDE SEQUENCE [LARGE SCALE GENOMIC DNA]</scope>
    <source>
        <tissue evidence="1">Muscle</tissue>
    </source>
</reference>